<evidence type="ECO:0000313" key="3">
    <source>
        <dbReference type="Proteomes" id="UP000709295"/>
    </source>
</evidence>
<dbReference type="EMBL" id="JAENGY010002480">
    <property type="protein sequence ID" value="KAG6944079.1"/>
    <property type="molecule type" value="Genomic_DNA"/>
</dbReference>
<name>A0A8J5LVG5_9STRA</name>
<comment type="caution">
    <text evidence="2">The sequence shown here is derived from an EMBL/GenBank/DDBJ whole genome shotgun (WGS) entry which is preliminary data.</text>
</comment>
<gene>
    <name evidence="2" type="ORF">JG688_00017279</name>
</gene>
<protein>
    <submittedName>
        <fullName evidence="2">Uncharacterized protein</fullName>
    </submittedName>
</protein>
<organism evidence="2 3">
    <name type="scientific">Phytophthora aleatoria</name>
    <dbReference type="NCBI Taxonomy" id="2496075"/>
    <lineage>
        <taxon>Eukaryota</taxon>
        <taxon>Sar</taxon>
        <taxon>Stramenopiles</taxon>
        <taxon>Oomycota</taxon>
        <taxon>Peronosporomycetes</taxon>
        <taxon>Peronosporales</taxon>
        <taxon>Peronosporaceae</taxon>
        <taxon>Phytophthora</taxon>
    </lineage>
</organism>
<sequence>MTVSSPRTPTRPRSTSPLIATSPHIGDNDDDDEAELNARGTELLADNDDNLNAVEDSESSQYGVIESGDEAEKDDVETGEYISDEDGENLCVPEDTVDDPESIARIIAIGRSSAETRSYLGRHGAMSSTRWRQ</sequence>
<dbReference type="Proteomes" id="UP000709295">
    <property type="component" value="Unassembled WGS sequence"/>
</dbReference>
<feature type="region of interest" description="Disordered" evidence="1">
    <location>
        <begin position="1"/>
        <end position="75"/>
    </location>
</feature>
<reference evidence="2" key="1">
    <citation type="submission" date="2021-01" db="EMBL/GenBank/DDBJ databases">
        <title>Phytophthora aleatoria, a newly-described species from Pinus radiata is distinct from Phytophthora cactorum isolates based on comparative genomics.</title>
        <authorList>
            <person name="Mcdougal R."/>
            <person name="Panda P."/>
            <person name="Williams N."/>
            <person name="Studholme D.J."/>
        </authorList>
    </citation>
    <scope>NUCLEOTIDE SEQUENCE</scope>
    <source>
        <strain evidence="2">NZFS 4037</strain>
    </source>
</reference>
<dbReference type="AlphaFoldDB" id="A0A8J5LVG5"/>
<accession>A0A8J5LVG5</accession>
<feature type="compositionally biased region" description="Low complexity" evidence="1">
    <location>
        <begin position="1"/>
        <end position="17"/>
    </location>
</feature>
<evidence type="ECO:0000313" key="2">
    <source>
        <dbReference type="EMBL" id="KAG6944079.1"/>
    </source>
</evidence>
<keyword evidence="3" id="KW-1185">Reference proteome</keyword>
<proteinExistence type="predicted"/>
<evidence type="ECO:0000256" key="1">
    <source>
        <dbReference type="SAM" id="MobiDB-lite"/>
    </source>
</evidence>